<organism evidence="2 3">
    <name type="scientific">Cyphellophora attinorum</name>
    <dbReference type="NCBI Taxonomy" id="1664694"/>
    <lineage>
        <taxon>Eukaryota</taxon>
        <taxon>Fungi</taxon>
        <taxon>Dikarya</taxon>
        <taxon>Ascomycota</taxon>
        <taxon>Pezizomycotina</taxon>
        <taxon>Eurotiomycetes</taxon>
        <taxon>Chaetothyriomycetidae</taxon>
        <taxon>Chaetothyriales</taxon>
        <taxon>Cyphellophoraceae</taxon>
        <taxon>Cyphellophora</taxon>
    </lineage>
</organism>
<keyword evidence="3" id="KW-1185">Reference proteome</keyword>
<dbReference type="VEuPathDB" id="FungiDB:AB675_91"/>
<name>A0A0N0NKC5_9EURO</name>
<feature type="region of interest" description="Disordered" evidence="1">
    <location>
        <begin position="344"/>
        <end position="366"/>
    </location>
</feature>
<gene>
    <name evidence="2" type="ORF">AB675_91</name>
</gene>
<evidence type="ECO:0000313" key="2">
    <source>
        <dbReference type="EMBL" id="KPI37679.1"/>
    </source>
</evidence>
<dbReference type="RefSeq" id="XP_017997642.1">
    <property type="nucleotide sequence ID" value="XM_018149713.1"/>
</dbReference>
<dbReference type="AlphaFoldDB" id="A0A0N0NKC5"/>
<dbReference type="EMBL" id="LFJN01000022">
    <property type="protein sequence ID" value="KPI37679.1"/>
    <property type="molecule type" value="Genomic_DNA"/>
</dbReference>
<protein>
    <submittedName>
        <fullName evidence="2">Uncharacterized protein</fullName>
    </submittedName>
</protein>
<feature type="region of interest" description="Disordered" evidence="1">
    <location>
        <begin position="92"/>
        <end position="134"/>
    </location>
</feature>
<dbReference type="Proteomes" id="UP000038010">
    <property type="component" value="Unassembled WGS sequence"/>
</dbReference>
<dbReference type="GeneID" id="28741486"/>
<accession>A0A0N0NKC5</accession>
<sequence>MPLYYYKDSEGRKGIKRTSASPSPSVTSVTRQIKGLQLPVAEYDPPGHYLYGVPYHRHHQPHRPPAAFHDLPVYSTSIRPYSRCQYRPYSTMSMDGDHEFSDDDDLLGPRSRPSTPKQPKPHPQTMLPAPRLTPRHESVPLDAAARQLYGTVSRAITFFDGFYRSFRTSTDEIRQHANKSLLNSVWQSRIRSSAADPTSGYKHRKTPEDGTDPITNPHNDEHFSFREHQRQVLLRMKQVANAQLLKLPAAAALFEEDDGCYAATNAHSYHDKDLYANQQRHRAAELLQRKVKNGMEDVKYAFEGMSHDYEQAKLASRELKYVKQYLVTMKKCWDKNWRFDEFDGDESDGELADGEEVVVQEGQEQQ</sequence>
<evidence type="ECO:0000313" key="3">
    <source>
        <dbReference type="Proteomes" id="UP000038010"/>
    </source>
</evidence>
<comment type="caution">
    <text evidence="2">The sequence shown here is derived from an EMBL/GenBank/DDBJ whole genome shotgun (WGS) entry which is preliminary data.</text>
</comment>
<feature type="compositionally biased region" description="Acidic residues" evidence="1">
    <location>
        <begin position="344"/>
        <end position="358"/>
    </location>
</feature>
<feature type="region of interest" description="Disordered" evidence="1">
    <location>
        <begin position="193"/>
        <end position="214"/>
    </location>
</feature>
<proteinExistence type="predicted"/>
<reference evidence="2 3" key="1">
    <citation type="submission" date="2015-06" db="EMBL/GenBank/DDBJ databases">
        <title>Draft genome of the ant-associated black yeast Phialophora attae CBS 131958.</title>
        <authorList>
            <person name="Moreno L.F."/>
            <person name="Stielow B.J."/>
            <person name="de Hoog S."/>
            <person name="Vicente V.A."/>
            <person name="Weiss V.A."/>
            <person name="de Vries M."/>
            <person name="Cruz L.M."/>
            <person name="Souza E.M."/>
        </authorList>
    </citation>
    <scope>NUCLEOTIDE SEQUENCE [LARGE SCALE GENOMIC DNA]</scope>
    <source>
        <strain evidence="2 3">CBS 131958</strain>
    </source>
</reference>
<evidence type="ECO:0000256" key="1">
    <source>
        <dbReference type="SAM" id="MobiDB-lite"/>
    </source>
</evidence>